<dbReference type="InterPro" id="IPR040194">
    <property type="entry name" value="Cwf19-like"/>
</dbReference>
<dbReference type="InterPro" id="IPR006767">
    <property type="entry name" value="Cwf19-like_C_dom-2"/>
</dbReference>
<dbReference type="GO" id="GO:0000398">
    <property type="term" value="P:mRNA splicing, via spliceosome"/>
    <property type="evidence" value="ECO:0007669"/>
    <property type="project" value="TreeGrafter"/>
</dbReference>
<dbReference type="EMBL" id="GIBP01005213">
    <property type="protein sequence ID" value="NDV34182.1"/>
    <property type="molecule type" value="Transcribed_RNA"/>
</dbReference>
<evidence type="ECO:0000259" key="4">
    <source>
        <dbReference type="Pfam" id="PF04677"/>
    </source>
</evidence>
<dbReference type="AlphaFoldDB" id="A0A6B2LAU4"/>
<dbReference type="PANTHER" id="PTHR12072">
    <property type="entry name" value="CWF19, CELL CYCLE CONTROL PROTEIN"/>
    <property type="match status" value="1"/>
</dbReference>
<evidence type="ECO:0000313" key="5">
    <source>
        <dbReference type="EMBL" id="NDV34182.1"/>
    </source>
</evidence>
<proteinExistence type="inferred from homology"/>
<sequence length="303" mass="34973">MQKLLKREKSGVSDFDADVARTIVKNKRYKEETENDQFDDEPGGPKTSKKSRKRQLSHENSLRKQAIKDYHKQNEKEKSCYYCFSNKKIPKHLIMSLGNTTYLMLPPKPLCEGHAWIVPLLHHTGGMVSMEEDVWEEVEKFMKCLTKMNYKQKKGTVFFETVVHLKSEPHSIIECVPLSEAEAANGPIYFKKAILEEGSHWAQHAKLIDTTGKGIRKSIPPHQFPYFYVQFGMTQGMAHIIEKEHKFKSSFGLEVLAGITDNDSYFTEGRQSRSKLDEIESTKSFLKNWMPFDWTTELDGGEI</sequence>
<dbReference type="Gene3D" id="3.30.428.10">
    <property type="entry name" value="HIT-like"/>
    <property type="match status" value="1"/>
</dbReference>
<dbReference type="Pfam" id="PF04676">
    <property type="entry name" value="CwfJ_C_2"/>
    <property type="match status" value="1"/>
</dbReference>
<reference evidence="5" key="1">
    <citation type="journal article" date="2020" name="J. Eukaryot. Microbiol.">
        <title>De novo Sequencing, Assembly and Annotation of the Transcriptome for the Free-Living Testate Amoeba Arcella intermedia.</title>
        <authorList>
            <person name="Ribeiro G.M."/>
            <person name="Porfirio-Sousa A.L."/>
            <person name="Maurer-Alcala X.X."/>
            <person name="Katz L.A."/>
            <person name="Lahr D.J.G."/>
        </authorList>
    </citation>
    <scope>NUCLEOTIDE SEQUENCE</scope>
</reference>
<dbReference type="SUPFAM" id="SSF54197">
    <property type="entry name" value="HIT-like"/>
    <property type="match status" value="1"/>
</dbReference>
<feature type="compositionally biased region" description="Acidic residues" evidence="2">
    <location>
        <begin position="33"/>
        <end position="42"/>
    </location>
</feature>
<dbReference type="Pfam" id="PF04677">
    <property type="entry name" value="CwfJ_C_1"/>
    <property type="match status" value="1"/>
</dbReference>
<organism evidence="5">
    <name type="scientific">Arcella intermedia</name>
    <dbReference type="NCBI Taxonomy" id="1963864"/>
    <lineage>
        <taxon>Eukaryota</taxon>
        <taxon>Amoebozoa</taxon>
        <taxon>Tubulinea</taxon>
        <taxon>Elardia</taxon>
        <taxon>Arcellinida</taxon>
        <taxon>Sphaerothecina</taxon>
        <taxon>Arcellidae</taxon>
        <taxon>Arcella</taxon>
    </lineage>
</organism>
<feature type="domain" description="Cwf19-like C-terminal" evidence="4">
    <location>
        <begin position="68"/>
        <end position="191"/>
    </location>
</feature>
<dbReference type="GO" id="GO:0071014">
    <property type="term" value="C:post-mRNA release spliceosomal complex"/>
    <property type="evidence" value="ECO:0007669"/>
    <property type="project" value="TreeGrafter"/>
</dbReference>
<dbReference type="InterPro" id="IPR006768">
    <property type="entry name" value="Cwf19-like_C_dom-1"/>
</dbReference>
<name>A0A6B2LAU4_9EUKA</name>
<feature type="region of interest" description="Disordered" evidence="2">
    <location>
        <begin position="28"/>
        <end position="62"/>
    </location>
</feature>
<accession>A0A6B2LAU4</accession>
<dbReference type="InterPro" id="IPR036265">
    <property type="entry name" value="HIT-like_sf"/>
</dbReference>
<evidence type="ECO:0008006" key="6">
    <source>
        <dbReference type="Google" id="ProtNLM"/>
    </source>
</evidence>
<evidence type="ECO:0000256" key="1">
    <source>
        <dbReference type="ARBA" id="ARBA00006795"/>
    </source>
</evidence>
<feature type="domain" description="Cwf19-like protein C-terminal" evidence="3">
    <location>
        <begin position="201"/>
        <end position="295"/>
    </location>
</feature>
<evidence type="ECO:0000259" key="3">
    <source>
        <dbReference type="Pfam" id="PF04676"/>
    </source>
</evidence>
<comment type="similarity">
    <text evidence="1">Belongs to the CWF19 family.</text>
</comment>
<dbReference type="PANTHER" id="PTHR12072:SF5">
    <property type="entry name" value="CWF19-LIKE PROTEIN 2"/>
    <property type="match status" value="1"/>
</dbReference>
<evidence type="ECO:0000256" key="2">
    <source>
        <dbReference type="SAM" id="MobiDB-lite"/>
    </source>
</evidence>
<protein>
    <recommendedName>
        <fullName evidence="6">Cwf19-like C-terminal domain-containing protein</fullName>
    </recommendedName>
</protein>